<dbReference type="EMBL" id="ML976154">
    <property type="protein sequence ID" value="KAF1937099.1"/>
    <property type="molecule type" value="Genomic_DNA"/>
</dbReference>
<reference evidence="2" key="1">
    <citation type="journal article" date="2020" name="Stud. Mycol.">
        <title>101 Dothideomycetes genomes: a test case for predicting lifestyles and emergence of pathogens.</title>
        <authorList>
            <person name="Haridas S."/>
            <person name="Albert R."/>
            <person name="Binder M."/>
            <person name="Bloem J."/>
            <person name="Labutti K."/>
            <person name="Salamov A."/>
            <person name="Andreopoulos B."/>
            <person name="Baker S."/>
            <person name="Barry K."/>
            <person name="Bills G."/>
            <person name="Bluhm B."/>
            <person name="Cannon C."/>
            <person name="Castanera R."/>
            <person name="Culley D."/>
            <person name="Daum C."/>
            <person name="Ezra D."/>
            <person name="Gonzalez J."/>
            <person name="Henrissat B."/>
            <person name="Kuo A."/>
            <person name="Liang C."/>
            <person name="Lipzen A."/>
            <person name="Lutzoni F."/>
            <person name="Magnuson J."/>
            <person name="Mondo S."/>
            <person name="Nolan M."/>
            <person name="Ohm R."/>
            <person name="Pangilinan J."/>
            <person name="Park H.-J."/>
            <person name="Ramirez L."/>
            <person name="Alfaro M."/>
            <person name="Sun H."/>
            <person name="Tritt A."/>
            <person name="Yoshinaga Y."/>
            <person name="Zwiers L.-H."/>
            <person name="Turgeon B."/>
            <person name="Goodwin S."/>
            <person name="Spatafora J."/>
            <person name="Crous P."/>
            <person name="Grigoriev I."/>
        </authorList>
    </citation>
    <scope>NUCLEOTIDE SEQUENCE</scope>
    <source>
        <strain evidence="2">CBS 161.51</strain>
    </source>
</reference>
<accession>A0A6A5SBH9</accession>
<keyword evidence="3" id="KW-1185">Reference proteome</keyword>
<proteinExistence type="predicted"/>
<protein>
    <submittedName>
        <fullName evidence="2">Uncharacterized protein</fullName>
    </submittedName>
</protein>
<dbReference type="OrthoDB" id="3783451at2759"/>
<organism evidence="2 3">
    <name type="scientific">Clathrospora elynae</name>
    <dbReference type="NCBI Taxonomy" id="706981"/>
    <lineage>
        <taxon>Eukaryota</taxon>
        <taxon>Fungi</taxon>
        <taxon>Dikarya</taxon>
        <taxon>Ascomycota</taxon>
        <taxon>Pezizomycotina</taxon>
        <taxon>Dothideomycetes</taxon>
        <taxon>Pleosporomycetidae</taxon>
        <taxon>Pleosporales</taxon>
        <taxon>Diademaceae</taxon>
        <taxon>Clathrospora</taxon>
    </lineage>
</organism>
<evidence type="ECO:0000313" key="3">
    <source>
        <dbReference type="Proteomes" id="UP000800038"/>
    </source>
</evidence>
<dbReference type="AlphaFoldDB" id="A0A6A5SBH9"/>
<feature type="region of interest" description="Disordered" evidence="1">
    <location>
        <begin position="204"/>
        <end position="252"/>
    </location>
</feature>
<dbReference type="Proteomes" id="UP000800038">
    <property type="component" value="Unassembled WGS sequence"/>
</dbReference>
<evidence type="ECO:0000256" key="1">
    <source>
        <dbReference type="SAM" id="MobiDB-lite"/>
    </source>
</evidence>
<sequence>MDLHRRIRHDLLNRLRWDVLAPISSITILCAPYEENIYLPFFSHPAAEESLASPPLSRISAYSRDISMNEDLDMDSDEEDQYKGPANLTINNHDNPITMRQFVTEVHEYLNREDVMSVIKETKAMFYGTPRADGTGRDCIYGHPVTLPEDIEFWFWIGMMSEIDGVVTVALNLFLDGERMRTKEDFWALRVRKVKEYEVPGSGGFEPLVPWPASTPLQPGESGLPPPPPPPPQLGQPGRAFTGVGGFRERET</sequence>
<gene>
    <name evidence="2" type="ORF">EJ02DRAFT_386291</name>
</gene>
<name>A0A6A5SBH9_9PLEO</name>
<feature type="compositionally biased region" description="Pro residues" evidence="1">
    <location>
        <begin position="224"/>
        <end position="234"/>
    </location>
</feature>
<evidence type="ECO:0000313" key="2">
    <source>
        <dbReference type="EMBL" id="KAF1937099.1"/>
    </source>
</evidence>